<proteinExistence type="predicted"/>
<comment type="caution">
    <text evidence="2">The sequence shown here is derived from an EMBL/GenBank/DDBJ whole genome shotgun (WGS) entry which is preliminary data.</text>
</comment>
<feature type="compositionally biased region" description="Low complexity" evidence="1">
    <location>
        <begin position="70"/>
        <end position="88"/>
    </location>
</feature>
<sequence length="131" mass="13822">MVALQRPARAATQAGGPADPLRPRGAPAGGRPPPGAGRGGERLHRPVPPEPRDRRLRRTDPDRRRRRPLARGGRAGLVRTGLPDRPLTGTPPAPSRPPQPPISPAGRARGACTCRAASTTCSTWAATATRY</sequence>
<evidence type="ECO:0000256" key="1">
    <source>
        <dbReference type="SAM" id="MobiDB-lite"/>
    </source>
</evidence>
<dbReference type="HOGENOM" id="CLU_1924762_0_0_11"/>
<feature type="compositionally biased region" description="Low complexity" evidence="1">
    <location>
        <begin position="14"/>
        <end position="26"/>
    </location>
</feature>
<organism evidence="2 3">
    <name type="scientific">Kitasatospora cheerisanensis KCTC 2395</name>
    <dbReference type="NCBI Taxonomy" id="1348663"/>
    <lineage>
        <taxon>Bacteria</taxon>
        <taxon>Bacillati</taxon>
        <taxon>Actinomycetota</taxon>
        <taxon>Actinomycetes</taxon>
        <taxon>Kitasatosporales</taxon>
        <taxon>Streptomycetaceae</taxon>
        <taxon>Kitasatospora</taxon>
    </lineage>
</organism>
<accession>A0A066YVX9</accession>
<dbReference type="EMBL" id="JNBY01000126">
    <property type="protein sequence ID" value="KDN82095.1"/>
    <property type="molecule type" value="Genomic_DNA"/>
</dbReference>
<dbReference type="Proteomes" id="UP000027178">
    <property type="component" value="Unassembled WGS sequence"/>
</dbReference>
<feature type="compositionally biased region" description="Basic and acidic residues" evidence="1">
    <location>
        <begin position="50"/>
        <end position="63"/>
    </location>
</feature>
<reference evidence="2 3" key="1">
    <citation type="submission" date="2014-05" db="EMBL/GenBank/DDBJ databases">
        <title>Draft Genome Sequence of Kitasatospora cheerisanensis KCTC 2395.</title>
        <authorList>
            <person name="Nam D.H."/>
        </authorList>
    </citation>
    <scope>NUCLEOTIDE SEQUENCE [LARGE SCALE GENOMIC DNA]</scope>
    <source>
        <strain evidence="2 3">KCTC 2395</strain>
    </source>
</reference>
<evidence type="ECO:0000313" key="3">
    <source>
        <dbReference type="Proteomes" id="UP000027178"/>
    </source>
</evidence>
<name>A0A066YVX9_9ACTN</name>
<keyword evidence="3" id="KW-1185">Reference proteome</keyword>
<feature type="region of interest" description="Disordered" evidence="1">
    <location>
        <begin position="1"/>
        <end position="110"/>
    </location>
</feature>
<gene>
    <name evidence="2" type="ORF">KCH_62490</name>
</gene>
<evidence type="ECO:0000313" key="2">
    <source>
        <dbReference type="EMBL" id="KDN82095.1"/>
    </source>
</evidence>
<feature type="compositionally biased region" description="Pro residues" evidence="1">
    <location>
        <begin position="89"/>
        <end position="103"/>
    </location>
</feature>
<protein>
    <submittedName>
        <fullName evidence="2">Uncharacterized protein</fullName>
    </submittedName>
</protein>
<dbReference type="AlphaFoldDB" id="A0A066YVX9"/>